<dbReference type="AlphaFoldDB" id="A0A2S4W746"/>
<dbReference type="Proteomes" id="UP000239156">
    <property type="component" value="Unassembled WGS sequence"/>
</dbReference>
<evidence type="ECO:0000256" key="1">
    <source>
        <dbReference type="SAM" id="MobiDB-lite"/>
    </source>
</evidence>
<comment type="caution">
    <text evidence="2">The sequence shown here is derived from an EMBL/GenBank/DDBJ whole genome shotgun (WGS) entry which is preliminary data.</text>
</comment>
<evidence type="ECO:0000313" key="3">
    <source>
        <dbReference type="Proteomes" id="UP000239156"/>
    </source>
</evidence>
<proteinExistence type="predicted"/>
<name>A0A2S4W746_9BASI</name>
<evidence type="ECO:0000313" key="2">
    <source>
        <dbReference type="EMBL" id="POW17566.1"/>
    </source>
</evidence>
<gene>
    <name evidence="2" type="ORF">PSTT_00280</name>
</gene>
<dbReference type="EMBL" id="PKSL01000002">
    <property type="protein sequence ID" value="POW17566.1"/>
    <property type="molecule type" value="Genomic_DNA"/>
</dbReference>
<feature type="non-terminal residue" evidence="2">
    <location>
        <position position="313"/>
    </location>
</feature>
<protein>
    <submittedName>
        <fullName evidence="2">Uncharacterized protein</fullName>
    </submittedName>
</protein>
<feature type="region of interest" description="Disordered" evidence="1">
    <location>
        <begin position="25"/>
        <end position="51"/>
    </location>
</feature>
<sequence length="313" mass="36080">HTLGIQHQANICERDEEIARGVQEIDERDDSATQQDVQEHGEDENRIENDEPYNLQEDLDAIDLAVRMLGSDDGGDENLGDEMEVGDLINAHLEDLLRRKDERLFEGPTNKDDNENNPVGRSRWFPFKNKMELVGSLSIGNTHSLLSRAIYNRNQAIMTICDVQLPAWATVCSARKRIRTSSKVKSKLRQDLANPLLSPHLEYYPEKTNGPYFKFSQSNKWLKELAPQQRAQMCEVEDEHYYLFEPVEVDSGLLVVPIFFYSQDTQIFSKCIVPEIKGFMKDNKVVTKIKIPQDIKFDNPDLYTINTNQFKKN</sequence>
<dbReference type="PANTHER" id="PTHR31912:SF34">
    <property type="entry name" value="NOTOCHORD-RELATED PROTEIN"/>
    <property type="match status" value="1"/>
</dbReference>
<accession>A0A2S4W746</accession>
<keyword evidence="3" id="KW-1185">Reference proteome</keyword>
<organism evidence="2 3">
    <name type="scientific">Puccinia striiformis</name>
    <dbReference type="NCBI Taxonomy" id="27350"/>
    <lineage>
        <taxon>Eukaryota</taxon>
        <taxon>Fungi</taxon>
        <taxon>Dikarya</taxon>
        <taxon>Basidiomycota</taxon>
        <taxon>Pucciniomycotina</taxon>
        <taxon>Pucciniomycetes</taxon>
        <taxon>Pucciniales</taxon>
        <taxon>Pucciniaceae</taxon>
        <taxon>Puccinia</taxon>
    </lineage>
</organism>
<dbReference type="VEuPathDB" id="FungiDB:PSTT_00280"/>
<reference evidence="2" key="1">
    <citation type="submission" date="2017-12" db="EMBL/GenBank/DDBJ databases">
        <title>Gene loss provides genomic basis for host adaptation in cereal stripe rust fungi.</title>
        <authorList>
            <person name="Xia C."/>
        </authorList>
    </citation>
    <scope>NUCLEOTIDE SEQUENCE [LARGE SCALE GENOMIC DNA]</scope>
    <source>
        <strain evidence="2">93-210</strain>
    </source>
</reference>
<feature type="compositionally biased region" description="Basic and acidic residues" evidence="1">
    <location>
        <begin position="37"/>
        <end position="49"/>
    </location>
</feature>
<dbReference type="PANTHER" id="PTHR31912">
    <property type="entry name" value="IP13529P"/>
    <property type="match status" value="1"/>
</dbReference>
<feature type="non-terminal residue" evidence="2">
    <location>
        <position position="1"/>
    </location>
</feature>
<dbReference type="VEuPathDB" id="FungiDB:PSHT_07009"/>